<reference evidence="2" key="2">
    <citation type="submission" date="2018-10" db="UniProtKB">
        <authorList>
            <consortium name="EnsemblPlants"/>
        </authorList>
    </citation>
    <scope>IDENTIFICATION</scope>
</reference>
<keyword evidence="1" id="KW-0472">Membrane</keyword>
<evidence type="ECO:0000256" key="1">
    <source>
        <dbReference type="SAM" id="Phobius"/>
    </source>
</evidence>
<accession>A0A3B6PTR5</accession>
<evidence type="ECO:0000313" key="2">
    <source>
        <dbReference type="EnsemblPlants" id="TraesCS6B02G457100.1.cds1"/>
    </source>
</evidence>
<dbReference type="EnsemblPlants" id="TraesCS6B02G457100.1">
    <property type="protein sequence ID" value="TraesCS6B02G457100.1.cds1"/>
    <property type="gene ID" value="TraesCS6B02G457100"/>
</dbReference>
<reference evidence="2" key="1">
    <citation type="submission" date="2018-08" db="EMBL/GenBank/DDBJ databases">
        <authorList>
            <person name="Rossello M."/>
        </authorList>
    </citation>
    <scope>NUCLEOTIDE SEQUENCE [LARGE SCALE GENOMIC DNA]</scope>
    <source>
        <strain evidence="2">cv. Chinese Spring</strain>
    </source>
</reference>
<keyword evidence="1" id="KW-1133">Transmembrane helix</keyword>
<keyword evidence="3" id="KW-1185">Reference proteome</keyword>
<dbReference type="Gramene" id="TraesCS6B02G457100.1">
    <property type="protein sequence ID" value="TraesCS6B02G457100.1.cds1"/>
    <property type="gene ID" value="TraesCS6B02G457100"/>
</dbReference>
<dbReference type="OMA" id="PRDHEDW"/>
<proteinExistence type="predicted"/>
<protein>
    <submittedName>
        <fullName evidence="2">Uncharacterized protein</fullName>
    </submittedName>
</protein>
<dbReference type="PANTHER" id="PTHR33530">
    <property type="entry name" value="OS01G0147100 PROTEIN"/>
    <property type="match status" value="1"/>
</dbReference>
<feature type="transmembrane region" description="Helical" evidence="1">
    <location>
        <begin position="94"/>
        <end position="115"/>
    </location>
</feature>
<dbReference type="Proteomes" id="UP000019116">
    <property type="component" value="Chromosome 6B"/>
</dbReference>
<sequence length="118" mass="12549">MAILSDIVTLISGAFLDRKNLPRALISCGVLKAAAALCLLLFRAPGGIFLHHGKGLLYLYFAVLIVVVVFGIVEALVGVWVSSELDGRHAIGKTVLWLSILPLVFVAALGGFSILHRA</sequence>
<name>A0A3B6PTR5_WHEAT</name>
<organism evidence="2">
    <name type="scientific">Triticum aestivum</name>
    <name type="common">Wheat</name>
    <dbReference type="NCBI Taxonomy" id="4565"/>
    <lineage>
        <taxon>Eukaryota</taxon>
        <taxon>Viridiplantae</taxon>
        <taxon>Streptophyta</taxon>
        <taxon>Embryophyta</taxon>
        <taxon>Tracheophyta</taxon>
        <taxon>Spermatophyta</taxon>
        <taxon>Magnoliopsida</taxon>
        <taxon>Liliopsida</taxon>
        <taxon>Poales</taxon>
        <taxon>Poaceae</taxon>
        <taxon>BOP clade</taxon>
        <taxon>Pooideae</taxon>
        <taxon>Triticodae</taxon>
        <taxon>Triticeae</taxon>
        <taxon>Triticinae</taxon>
        <taxon>Triticum</taxon>
    </lineage>
</organism>
<feature type="transmembrane region" description="Helical" evidence="1">
    <location>
        <begin position="24"/>
        <end position="44"/>
    </location>
</feature>
<dbReference type="AlphaFoldDB" id="A0A3B6PTR5"/>
<dbReference type="Pfam" id="PF12442">
    <property type="entry name" value="DUF3681"/>
    <property type="match status" value="1"/>
</dbReference>
<dbReference type="InterPro" id="IPR022149">
    <property type="entry name" value="DUF3681"/>
</dbReference>
<feature type="transmembrane region" description="Helical" evidence="1">
    <location>
        <begin position="56"/>
        <end position="82"/>
    </location>
</feature>
<keyword evidence="1" id="KW-0812">Transmembrane</keyword>
<dbReference type="Gramene" id="TraesCS6B03G1266500.1">
    <property type="protein sequence ID" value="TraesCS6B03G1266500.1.CDS1"/>
    <property type="gene ID" value="TraesCS6B03G1266500"/>
</dbReference>
<dbReference type="PANTHER" id="PTHR33530:SF24">
    <property type="match status" value="1"/>
</dbReference>
<evidence type="ECO:0000313" key="3">
    <source>
        <dbReference type="Proteomes" id="UP000019116"/>
    </source>
</evidence>